<name>A0ABY1PBE3_9RHOB</name>
<evidence type="ECO:0000256" key="1">
    <source>
        <dbReference type="SAM" id="SignalP"/>
    </source>
</evidence>
<dbReference type="RefSeq" id="WP_283427186.1">
    <property type="nucleotide sequence ID" value="NZ_FXTY01000007.1"/>
</dbReference>
<reference evidence="2 3" key="1">
    <citation type="submission" date="2017-05" db="EMBL/GenBank/DDBJ databases">
        <authorList>
            <person name="Varghese N."/>
            <person name="Submissions S."/>
        </authorList>
    </citation>
    <scope>NUCLEOTIDE SEQUENCE [LARGE SCALE GENOMIC DNA]</scope>
    <source>
        <strain evidence="2 3">DSM 29734</strain>
    </source>
</reference>
<dbReference type="Pfam" id="PF17267">
    <property type="entry name" value="DUF5333"/>
    <property type="match status" value="1"/>
</dbReference>
<proteinExistence type="predicted"/>
<evidence type="ECO:0000313" key="3">
    <source>
        <dbReference type="Proteomes" id="UP001157961"/>
    </source>
</evidence>
<sequence>MIRLTSVFVAATLALSGSAVAKPPLREVKEIYDPLYWALVAFEISEVCDSIEPRKFKGVADGWGLVRKARKLGYTDDEIKAFIKSDEEKERMRQRGDAYLKHKGASLDDPKSVCALGRAEIERNSAIGVYLRAK</sequence>
<evidence type="ECO:0008006" key="4">
    <source>
        <dbReference type="Google" id="ProtNLM"/>
    </source>
</evidence>
<dbReference type="Proteomes" id="UP001157961">
    <property type="component" value="Unassembled WGS sequence"/>
</dbReference>
<organism evidence="2 3">
    <name type="scientific">Shimia sagamensis</name>
    <dbReference type="NCBI Taxonomy" id="1566352"/>
    <lineage>
        <taxon>Bacteria</taxon>
        <taxon>Pseudomonadati</taxon>
        <taxon>Pseudomonadota</taxon>
        <taxon>Alphaproteobacteria</taxon>
        <taxon>Rhodobacterales</taxon>
        <taxon>Roseobacteraceae</taxon>
    </lineage>
</organism>
<accession>A0ABY1PBE3</accession>
<feature type="chain" id="PRO_5046052953" description="NADH dehydrogenase subunit E" evidence="1">
    <location>
        <begin position="22"/>
        <end position="134"/>
    </location>
</feature>
<dbReference type="InterPro" id="IPR020349">
    <property type="entry name" value="Uncharacterised_14.7kDa"/>
</dbReference>
<protein>
    <recommendedName>
        <fullName evidence="4">NADH dehydrogenase subunit E</fullName>
    </recommendedName>
</protein>
<dbReference type="EMBL" id="FXTY01000007">
    <property type="protein sequence ID" value="SMP30533.1"/>
    <property type="molecule type" value="Genomic_DNA"/>
</dbReference>
<keyword evidence="3" id="KW-1185">Reference proteome</keyword>
<evidence type="ECO:0000313" key="2">
    <source>
        <dbReference type="EMBL" id="SMP30533.1"/>
    </source>
</evidence>
<gene>
    <name evidence="2" type="ORF">SAMN06265373_10780</name>
</gene>
<feature type="signal peptide" evidence="1">
    <location>
        <begin position="1"/>
        <end position="21"/>
    </location>
</feature>
<keyword evidence="1" id="KW-0732">Signal</keyword>
<comment type="caution">
    <text evidence="2">The sequence shown here is derived from an EMBL/GenBank/DDBJ whole genome shotgun (WGS) entry which is preliminary data.</text>
</comment>